<dbReference type="Proteomes" id="UP000178724">
    <property type="component" value="Unassembled WGS sequence"/>
</dbReference>
<comment type="caution">
    <text evidence="5">The sequence shown here is derived from an EMBL/GenBank/DDBJ whole genome shotgun (WGS) entry which is preliminary data.</text>
</comment>
<dbReference type="HAMAP" id="MF_00360">
    <property type="entry name" value="Ribosomal_bS6"/>
    <property type="match status" value="1"/>
</dbReference>
<evidence type="ECO:0000313" key="5">
    <source>
        <dbReference type="EMBL" id="OGB89881.1"/>
    </source>
</evidence>
<dbReference type="InterPro" id="IPR000529">
    <property type="entry name" value="Ribosomal_bS6"/>
</dbReference>
<evidence type="ECO:0000256" key="1">
    <source>
        <dbReference type="ARBA" id="ARBA00009512"/>
    </source>
</evidence>
<gene>
    <name evidence="4" type="primary">rpsF</name>
    <name evidence="5" type="ORF">A2625_05485</name>
</gene>
<dbReference type="PANTHER" id="PTHR21011">
    <property type="entry name" value="MITOCHONDRIAL 28S RIBOSOMAL PROTEIN S6"/>
    <property type="match status" value="1"/>
</dbReference>
<dbReference type="GO" id="GO:0005737">
    <property type="term" value="C:cytoplasm"/>
    <property type="evidence" value="ECO:0007669"/>
    <property type="project" value="UniProtKB-ARBA"/>
</dbReference>
<reference evidence="5 6" key="1">
    <citation type="journal article" date="2016" name="Nat. Commun.">
        <title>Thousands of microbial genomes shed light on interconnected biogeochemical processes in an aquifer system.</title>
        <authorList>
            <person name="Anantharaman K."/>
            <person name="Brown C.T."/>
            <person name="Hug L.A."/>
            <person name="Sharon I."/>
            <person name="Castelle C.J."/>
            <person name="Probst A.J."/>
            <person name="Thomas B.C."/>
            <person name="Singh A."/>
            <person name="Wilkins M.J."/>
            <person name="Karaoz U."/>
            <person name="Brodie E.L."/>
            <person name="Williams K.H."/>
            <person name="Hubbard S.S."/>
            <person name="Banfield J.F."/>
        </authorList>
    </citation>
    <scope>NUCLEOTIDE SEQUENCE [LARGE SCALE GENOMIC DNA]</scope>
</reference>
<dbReference type="InterPro" id="IPR014717">
    <property type="entry name" value="Transl_elong_EF1B/ribsomal_bS6"/>
</dbReference>
<keyword evidence="4 5" id="KW-0689">Ribosomal protein</keyword>
<accession>A0A1F4Q1S9</accession>
<evidence type="ECO:0000313" key="6">
    <source>
        <dbReference type="Proteomes" id="UP000178724"/>
    </source>
</evidence>
<comment type="function">
    <text evidence="2 4">Binds together with bS18 to 16S ribosomal RNA.</text>
</comment>
<dbReference type="PANTHER" id="PTHR21011:SF1">
    <property type="entry name" value="SMALL RIBOSOMAL SUBUNIT PROTEIN BS6M"/>
    <property type="match status" value="1"/>
</dbReference>
<comment type="similarity">
    <text evidence="1 4">Belongs to the bacterial ribosomal protein bS6 family.</text>
</comment>
<keyword evidence="4" id="KW-0694">RNA-binding</keyword>
<sequence>MNNYELILIFDPNFGEEKTGAMVGKVEEKIKALGGEIEKVDKWGVRRLASMMKKAKAMTQGYYVLVRFKSPASVPAELKSFLKVSENIVRYFLTRAVVVLPGTSSKRTAPGAAPAAPEAVEIGEIKGKPLGESQ</sequence>
<dbReference type="InterPro" id="IPR035980">
    <property type="entry name" value="Ribosomal_bS6_sf"/>
</dbReference>
<organism evidence="5 6">
    <name type="scientific">candidate division WOR-1 bacterium RIFCSPHIGHO2_01_FULL_53_15</name>
    <dbReference type="NCBI Taxonomy" id="1802564"/>
    <lineage>
        <taxon>Bacteria</taxon>
        <taxon>Bacillati</taxon>
        <taxon>Saganbacteria</taxon>
    </lineage>
</organism>
<dbReference type="GO" id="GO:0070181">
    <property type="term" value="F:small ribosomal subunit rRNA binding"/>
    <property type="evidence" value="ECO:0007669"/>
    <property type="project" value="TreeGrafter"/>
</dbReference>
<evidence type="ECO:0000256" key="2">
    <source>
        <dbReference type="ARBA" id="ARBA00035104"/>
    </source>
</evidence>
<dbReference type="SUPFAM" id="SSF54995">
    <property type="entry name" value="Ribosomal protein S6"/>
    <property type="match status" value="1"/>
</dbReference>
<dbReference type="InterPro" id="IPR020814">
    <property type="entry name" value="Ribosomal_S6_plastid/chlpt"/>
</dbReference>
<dbReference type="EMBL" id="METM01000020">
    <property type="protein sequence ID" value="OGB89881.1"/>
    <property type="molecule type" value="Genomic_DNA"/>
</dbReference>
<dbReference type="Gene3D" id="3.30.70.60">
    <property type="match status" value="1"/>
</dbReference>
<protein>
    <recommendedName>
        <fullName evidence="3 4">Small ribosomal subunit protein bS6</fullName>
    </recommendedName>
</protein>
<evidence type="ECO:0000256" key="4">
    <source>
        <dbReference type="HAMAP-Rule" id="MF_00360"/>
    </source>
</evidence>
<proteinExistence type="inferred from homology"/>
<dbReference type="NCBIfam" id="TIGR00166">
    <property type="entry name" value="S6"/>
    <property type="match status" value="1"/>
</dbReference>
<dbReference type="GO" id="GO:0005840">
    <property type="term" value="C:ribosome"/>
    <property type="evidence" value="ECO:0007669"/>
    <property type="project" value="UniProtKB-KW"/>
</dbReference>
<keyword evidence="4" id="KW-0687">Ribonucleoprotein</keyword>
<dbReference type="Pfam" id="PF01250">
    <property type="entry name" value="Ribosomal_S6"/>
    <property type="match status" value="1"/>
</dbReference>
<dbReference type="CDD" id="cd00473">
    <property type="entry name" value="bS6"/>
    <property type="match status" value="1"/>
</dbReference>
<keyword evidence="4" id="KW-0699">rRNA-binding</keyword>
<evidence type="ECO:0000256" key="3">
    <source>
        <dbReference type="ARBA" id="ARBA00035294"/>
    </source>
</evidence>
<dbReference type="GO" id="GO:0006412">
    <property type="term" value="P:translation"/>
    <property type="evidence" value="ECO:0007669"/>
    <property type="project" value="UniProtKB-UniRule"/>
</dbReference>
<name>A0A1F4Q1S9_UNCSA</name>
<dbReference type="GO" id="GO:0003735">
    <property type="term" value="F:structural constituent of ribosome"/>
    <property type="evidence" value="ECO:0007669"/>
    <property type="project" value="InterPro"/>
</dbReference>
<dbReference type="AlphaFoldDB" id="A0A1F4Q1S9"/>
<dbReference type="GO" id="GO:1990904">
    <property type="term" value="C:ribonucleoprotein complex"/>
    <property type="evidence" value="ECO:0007669"/>
    <property type="project" value="UniProtKB-KW"/>
</dbReference>